<evidence type="ECO:0000256" key="12">
    <source>
        <dbReference type="PIRNR" id="PIRNR015601"/>
    </source>
</evidence>
<dbReference type="PANTHER" id="PTHR30027:SF3">
    <property type="entry name" value="16S RRNA (URACIL(1498)-N(3))-METHYLTRANSFERASE"/>
    <property type="match status" value="1"/>
</dbReference>
<dbReference type="EMBL" id="FNTV01000001">
    <property type="protein sequence ID" value="SEE51626.1"/>
    <property type="molecule type" value="Genomic_DNA"/>
</dbReference>
<dbReference type="InterPro" id="IPR029028">
    <property type="entry name" value="Alpha/beta_knot_MTases"/>
</dbReference>
<dbReference type="InterPro" id="IPR006700">
    <property type="entry name" value="RsmE"/>
</dbReference>
<comment type="catalytic activity">
    <reaction evidence="11 12">
        <text>uridine(1498) in 16S rRNA + S-adenosyl-L-methionine = N(3)-methyluridine(1498) in 16S rRNA + S-adenosyl-L-homocysteine + H(+)</text>
        <dbReference type="Rhea" id="RHEA:42920"/>
        <dbReference type="Rhea" id="RHEA-COMP:10283"/>
        <dbReference type="Rhea" id="RHEA-COMP:10284"/>
        <dbReference type="ChEBI" id="CHEBI:15378"/>
        <dbReference type="ChEBI" id="CHEBI:57856"/>
        <dbReference type="ChEBI" id="CHEBI:59789"/>
        <dbReference type="ChEBI" id="CHEBI:65315"/>
        <dbReference type="ChEBI" id="CHEBI:74502"/>
        <dbReference type="EC" id="2.1.1.193"/>
    </reaction>
</comment>
<proteinExistence type="inferred from homology"/>
<dbReference type="AlphaFoldDB" id="A0A1H5JGH9"/>
<dbReference type="InterPro" id="IPR029026">
    <property type="entry name" value="tRNA_m1G_MTases_N"/>
</dbReference>
<dbReference type="InterPro" id="IPR046887">
    <property type="entry name" value="RsmE_PUA-like"/>
</dbReference>
<dbReference type="Gene3D" id="2.40.240.20">
    <property type="entry name" value="Hypothetical PUA domain-like, domain 1"/>
    <property type="match status" value="1"/>
</dbReference>
<evidence type="ECO:0000256" key="10">
    <source>
        <dbReference type="ARBA" id="ARBA00025699"/>
    </source>
</evidence>
<evidence type="ECO:0000256" key="4">
    <source>
        <dbReference type="ARBA" id="ARBA00013673"/>
    </source>
</evidence>
<evidence type="ECO:0000313" key="16">
    <source>
        <dbReference type="Proteomes" id="UP000182725"/>
    </source>
</evidence>
<evidence type="ECO:0000256" key="5">
    <source>
        <dbReference type="ARBA" id="ARBA00022490"/>
    </source>
</evidence>
<comment type="subcellular location">
    <subcellularLocation>
        <location evidence="1 12">Cytoplasm</location>
    </subcellularLocation>
</comment>
<evidence type="ECO:0000256" key="7">
    <source>
        <dbReference type="ARBA" id="ARBA00022603"/>
    </source>
</evidence>
<dbReference type="PANTHER" id="PTHR30027">
    <property type="entry name" value="RIBOSOMAL RNA SMALL SUBUNIT METHYLTRANSFERASE E"/>
    <property type="match status" value="1"/>
</dbReference>
<dbReference type="EC" id="2.1.1.193" evidence="3 12"/>
<protein>
    <recommendedName>
        <fullName evidence="4 12">Ribosomal RNA small subunit methyltransferase E</fullName>
        <ecNumber evidence="3 12">2.1.1.193</ecNumber>
    </recommendedName>
</protein>
<gene>
    <name evidence="15" type="ORF">SAMN04489740_1612</name>
</gene>
<evidence type="ECO:0000256" key="6">
    <source>
        <dbReference type="ARBA" id="ARBA00022552"/>
    </source>
</evidence>
<dbReference type="CDD" id="cd18084">
    <property type="entry name" value="RsmE-like"/>
    <property type="match status" value="1"/>
</dbReference>
<evidence type="ECO:0000256" key="8">
    <source>
        <dbReference type="ARBA" id="ARBA00022679"/>
    </source>
</evidence>
<evidence type="ECO:0000256" key="9">
    <source>
        <dbReference type="ARBA" id="ARBA00022691"/>
    </source>
</evidence>
<keyword evidence="9 12" id="KW-0949">S-adenosyl-L-methionine</keyword>
<evidence type="ECO:0000259" key="14">
    <source>
        <dbReference type="Pfam" id="PF20260"/>
    </source>
</evidence>
<dbReference type="RefSeq" id="WP_074711258.1">
    <property type="nucleotide sequence ID" value="NZ_FNTV01000001.1"/>
</dbReference>
<evidence type="ECO:0000256" key="11">
    <source>
        <dbReference type="ARBA" id="ARBA00047944"/>
    </source>
</evidence>
<keyword evidence="5 12" id="KW-0963">Cytoplasm</keyword>
<comment type="function">
    <text evidence="10 12">Specifically methylates the N3 position of the uracil ring of uridine 1498 (m3U1498) in 16S rRNA. Acts on the fully assembled 30S ribosomal subunit.</text>
</comment>
<accession>A0A1H5JGH9</accession>
<comment type="similarity">
    <text evidence="2 12">Belongs to the RNA methyltransferase RsmE family.</text>
</comment>
<evidence type="ECO:0000313" key="15">
    <source>
        <dbReference type="EMBL" id="SEE51626.1"/>
    </source>
</evidence>
<dbReference type="GO" id="GO:0070475">
    <property type="term" value="P:rRNA base methylation"/>
    <property type="evidence" value="ECO:0007669"/>
    <property type="project" value="TreeGrafter"/>
</dbReference>
<name>A0A1H5JGH9_9MICC</name>
<dbReference type="SUPFAM" id="SSF88697">
    <property type="entry name" value="PUA domain-like"/>
    <property type="match status" value="1"/>
</dbReference>
<dbReference type="InterPro" id="IPR046886">
    <property type="entry name" value="RsmE_MTase_dom"/>
</dbReference>
<dbReference type="InterPro" id="IPR015947">
    <property type="entry name" value="PUA-like_sf"/>
</dbReference>
<evidence type="ECO:0000256" key="3">
    <source>
        <dbReference type="ARBA" id="ARBA00012328"/>
    </source>
</evidence>
<dbReference type="Pfam" id="PF20260">
    <property type="entry name" value="PUA_4"/>
    <property type="match status" value="1"/>
</dbReference>
<keyword evidence="8 12" id="KW-0808">Transferase</keyword>
<dbReference type="GO" id="GO:0005737">
    <property type="term" value="C:cytoplasm"/>
    <property type="evidence" value="ECO:0007669"/>
    <property type="project" value="UniProtKB-SubCell"/>
</dbReference>
<keyword evidence="7 12" id="KW-0489">Methyltransferase</keyword>
<feature type="domain" description="Ribosomal RNA small subunit methyltransferase E PUA-like" evidence="14">
    <location>
        <begin position="24"/>
        <end position="70"/>
    </location>
</feature>
<keyword evidence="6 12" id="KW-0698">rRNA processing</keyword>
<dbReference type="Pfam" id="PF04452">
    <property type="entry name" value="Methyltrans_RNA"/>
    <property type="match status" value="1"/>
</dbReference>
<sequence>MSNPVFYATPEQLAGLLPGAHFVLDGAEGRHAATVKRLSTGEPVDVCDGAGLRLVCTVTNADKSTLTVLVENVVAEGRPALGFTLVQALAKGDRDELAIEMATELGIDTVVPWQAERSIVRWKMDKALKGSEKWRQVVAAAAKQARRSAVPVVGSLAGTSAVCELIKEAGLALILHEDAVDSVATVARQWLASTAGEPAQQQGVLMIVGPEGGMSSAEVEAFVAAGARTALLGHHVLRSSTAGPAAVVLLSQELGRWS</sequence>
<dbReference type="SUPFAM" id="SSF75217">
    <property type="entry name" value="alpha/beta knot"/>
    <property type="match status" value="1"/>
</dbReference>
<dbReference type="NCBIfam" id="NF008693">
    <property type="entry name" value="PRK11713.2-3"/>
    <property type="match status" value="1"/>
</dbReference>
<dbReference type="Proteomes" id="UP000182725">
    <property type="component" value="Unassembled WGS sequence"/>
</dbReference>
<evidence type="ECO:0000256" key="1">
    <source>
        <dbReference type="ARBA" id="ARBA00004496"/>
    </source>
</evidence>
<evidence type="ECO:0000256" key="2">
    <source>
        <dbReference type="ARBA" id="ARBA00005528"/>
    </source>
</evidence>
<feature type="domain" description="Ribosomal RNA small subunit methyltransferase E methyltransferase" evidence="13">
    <location>
        <begin position="83"/>
        <end position="250"/>
    </location>
</feature>
<dbReference type="Gene3D" id="3.40.1280.10">
    <property type="match status" value="1"/>
</dbReference>
<reference evidence="15 16" key="1">
    <citation type="submission" date="2016-10" db="EMBL/GenBank/DDBJ databases">
        <authorList>
            <person name="de Groot N.N."/>
        </authorList>
    </citation>
    <scope>NUCLEOTIDE SEQUENCE [LARGE SCALE GENOMIC DNA]</scope>
    <source>
        <strain evidence="15 16">DSM 22274</strain>
    </source>
</reference>
<dbReference type="PIRSF" id="PIRSF015601">
    <property type="entry name" value="MTase_slr0722"/>
    <property type="match status" value="1"/>
</dbReference>
<dbReference type="GO" id="GO:0070042">
    <property type="term" value="F:rRNA (uridine-N3-)-methyltransferase activity"/>
    <property type="evidence" value="ECO:0007669"/>
    <property type="project" value="TreeGrafter"/>
</dbReference>
<dbReference type="NCBIfam" id="TIGR00046">
    <property type="entry name" value="RsmE family RNA methyltransferase"/>
    <property type="match status" value="1"/>
</dbReference>
<organism evidence="15 16">
    <name type="scientific">Arthrobacter alpinus</name>
    <dbReference type="NCBI Taxonomy" id="656366"/>
    <lineage>
        <taxon>Bacteria</taxon>
        <taxon>Bacillati</taxon>
        <taxon>Actinomycetota</taxon>
        <taxon>Actinomycetes</taxon>
        <taxon>Micrococcales</taxon>
        <taxon>Micrococcaceae</taxon>
        <taxon>Arthrobacter</taxon>
    </lineage>
</organism>
<evidence type="ECO:0000259" key="13">
    <source>
        <dbReference type="Pfam" id="PF04452"/>
    </source>
</evidence>